<feature type="compositionally biased region" description="Basic and acidic residues" evidence="7">
    <location>
        <begin position="111"/>
        <end position="131"/>
    </location>
</feature>
<dbReference type="FunFam" id="3.40.50.200:FF:000014">
    <property type="entry name" value="Proteinase K"/>
    <property type="match status" value="1"/>
</dbReference>
<evidence type="ECO:0000256" key="1">
    <source>
        <dbReference type="ARBA" id="ARBA00011073"/>
    </source>
</evidence>
<dbReference type="Gene3D" id="3.40.50.200">
    <property type="entry name" value="Peptidase S8/S53 domain"/>
    <property type="match status" value="1"/>
</dbReference>
<dbReference type="InterPro" id="IPR000209">
    <property type="entry name" value="Peptidase_S8/S53_dom"/>
</dbReference>
<evidence type="ECO:0000256" key="7">
    <source>
        <dbReference type="SAM" id="MobiDB-lite"/>
    </source>
</evidence>
<evidence type="ECO:0000256" key="4">
    <source>
        <dbReference type="ARBA" id="ARBA00022825"/>
    </source>
</evidence>
<comment type="caution">
    <text evidence="10">The sequence shown here is derived from an EMBL/GenBank/DDBJ whole genome shotgun (WGS) entry which is preliminary data.</text>
</comment>
<dbReference type="Proteomes" id="UP000266673">
    <property type="component" value="Unassembled WGS sequence"/>
</dbReference>
<dbReference type="Pfam" id="PF00082">
    <property type="entry name" value="Peptidase_S8"/>
    <property type="match status" value="1"/>
</dbReference>
<accession>A0A397UDZ6</accession>
<proteinExistence type="inferred from homology"/>
<protein>
    <submittedName>
        <fullName evidence="10">Peptidase S8/S53 domain-containing protein</fullName>
    </submittedName>
</protein>
<dbReference type="STRING" id="44941.A0A397UDZ6"/>
<dbReference type="PROSITE" id="PS00136">
    <property type="entry name" value="SUBTILASE_ASP"/>
    <property type="match status" value="1"/>
</dbReference>
<dbReference type="InterPro" id="IPR015500">
    <property type="entry name" value="Peptidase_S8_subtilisin-rel"/>
</dbReference>
<evidence type="ECO:0000256" key="2">
    <source>
        <dbReference type="ARBA" id="ARBA00022670"/>
    </source>
</evidence>
<feature type="chain" id="PRO_5017306832" evidence="8">
    <location>
        <begin position="22"/>
        <end position="482"/>
    </location>
</feature>
<dbReference type="GO" id="GO:0006508">
    <property type="term" value="P:proteolysis"/>
    <property type="evidence" value="ECO:0007669"/>
    <property type="project" value="UniProtKB-KW"/>
</dbReference>
<dbReference type="PRINTS" id="PR00723">
    <property type="entry name" value="SUBTILISIN"/>
</dbReference>
<dbReference type="PANTHER" id="PTHR43806:SF11">
    <property type="entry name" value="CEREVISIN-RELATED"/>
    <property type="match status" value="1"/>
</dbReference>
<feature type="region of interest" description="Disordered" evidence="7">
    <location>
        <begin position="63"/>
        <end position="95"/>
    </location>
</feature>
<feature type="active site" description="Charge relay system" evidence="5">
    <location>
        <position position="239"/>
    </location>
</feature>
<keyword evidence="3 5" id="KW-0378">Hydrolase</keyword>
<evidence type="ECO:0000256" key="6">
    <source>
        <dbReference type="RuleBase" id="RU003355"/>
    </source>
</evidence>
<evidence type="ECO:0000256" key="8">
    <source>
        <dbReference type="SAM" id="SignalP"/>
    </source>
</evidence>
<organism evidence="10 11">
    <name type="scientific">Gigaspora rosea</name>
    <dbReference type="NCBI Taxonomy" id="44941"/>
    <lineage>
        <taxon>Eukaryota</taxon>
        <taxon>Fungi</taxon>
        <taxon>Fungi incertae sedis</taxon>
        <taxon>Mucoromycota</taxon>
        <taxon>Glomeromycotina</taxon>
        <taxon>Glomeromycetes</taxon>
        <taxon>Diversisporales</taxon>
        <taxon>Gigasporaceae</taxon>
        <taxon>Gigaspora</taxon>
    </lineage>
</organism>
<comment type="similarity">
    <text evidence="1 5 6">Belongs to the peptidase S8 family.</text>
</comment>
<feature type="compositionally biased region" description="Low complexity" evidence="7">
    <location>
        <begin position="155"/>
        <end position="190"/>
    </location>
</feature>
<dbReference type="GO" id="GO:0004252">
    <property type="term" value="F:serine-type endopeptidase activity"/>
    <property type="evidence" value="ECO:0007669"/>
    <property type="project" value="UniProtKB-UniRule"/>
</dbReference>
<feature type="signal peptide" evidence="8">
    <location>
        <begin position="1"/>
        <end position="21"/>
    </location>
</feature>
<evidence type="ECO:0000256" key="5">
    <source>
        <dbReference type="PROSITE-ProRule" id="PRU01240"/>
    </source>
</evidence>
<reference evidence="10 11" key="1">
    <citation type="submission" date="2018-06" db="EMBL/GenBank/DDBJ databases">
        <title>Comparative genomics reveals the genomic features of Rhizophagus irregularis, R. cerebriforme, R. diaphanum and Gigaspora rosea, and their symbiotic lifestyle signature.</title>
        <authorList>
            <person name="Morin E."/>
            <person name="San Clemente H."/>
            <person name="Chen E.C.H."/>
            <person name="De La Providencia I."/>
            <person name="Hainaut M."/>
            <person name="Kuo A."/>
            <person name="Kohler A."/>
            <person name="Murat C."/>
            <person name="Tang N."/>
            <person name="Roy S."/>
            <person name="Loubradou J."/>
            <person name="Henrissat B."/>
            <person name="Grigoriev I.V."/>
            <person name="Corradi N."/>
            <person name="Roux C."/>
            <person name="Martin F.M."/>
        </authorList>
    </citation>
    <scope>NUCLEOTIDE SEQUENCE [LARGE SCALE GENOMIC DNA]</scope>
    <source>
        <strain evidence="10 11">DAOM 194757</strain>
    </source>
</reference>
<name>A0A397UDZ6_9GLOM</name>
<evidence type="ECO:0000259" key="9">
    <source>
        <dbReference type="Pfam" id="PF00082"/>
    </source>
</evidence>
<dbReference type="CDD" id="cd04077">
    <property type="entry name" value="Peptidases_S8_PCSK9_ProteinaseK_like"/>
    <property type="match status" value="1"/>
</dbReference>
<keyword evidence="11" id="KW-1185">Reference proteome</keyword>
<dbReference type="InterPro" id="IPR050131">
    <property type="entry name" value="Peptidase_S8_subtilisin-like"/>
</dbReference>
<dbReference type="EMBL" id="QKWP01001679">
    <property type="protein sequence ID" value="RIB07297.1"/>
    <property type="molecule type" value="Genomic_DNA"/>
</dbReference>
<dbReference type="InterPro" id="IPR023827">
    <property type="entry name" value="Peptidase_S8_Asp-AS"/>
</dbReference>
<sequence length="482" mass="51262">MLVQLIPLVKMLVLEYSIVTSDTGVQSVEPDSTFKIVSPYYRNNGHGNGPNFYKFPKFSWDNQKHKDNENHKSPKYNKYNEDYKSPKYNKYNEDQKFPKYSKYNEYYKFPKYNDHNNHNNHNNHNDQHNHNAESSPEDTPAASVAAFRNRRPVRTRPNNAATTTTIPNNVATTTTNPTTTSTPTVTSIPPGSCSNYAREGPSPSAPGNLDCIDQSPSNLDGIYSYPSSAGSGVDVYVVDTGIYSGNKEFGNRVDNGAFYCTGCTSSADDNGHGTNVAGIVRSTYGVAKQSYLIPVKVCDASGSCQNSDIISGLSWAASRHSNSAAKKSVINMSLSGGTSSALNNAVQSCIDQGMHVAVAAGNAAGNACNYSPSSAPNAIAVGATDNSAAIASFSNWGNCVDIFAPGSSITAAGTPGPSDLSTYSGTSQATPHVVGTIALAIANSGNLSPSDMKTYLNSLATQNVVSGNIHGAPNRFLRVPHC</sequence>
<feature type="active site" description="Charge relay system" evidence="5">
    <location>
        <position position="272"/>
    </location>
</feature>
<evidence type="ECO:0000313" key="11">
    <source>
        <dbReference type="Proteomes" id="UP000266673"/>
    </source>
</evidence>
<feature type="region of interest" description="Disordered" evidence="7">
    <location>
        <begin position="109"/>
        <end position="191"/>
    </location>
</feature>
<keyword evidence="4 5" id="KW-0720">Serine protease</keyword>
<keyword evidence="8" id="KW-0732">Signal</keyword>
<keyword evidence="2 5" id="KW-0645">Protease</keyword>
<dbReference type="PROSITE" id="PS00138">
    <property type="entry name" value="SUBTILASE_SER"/>
    <property type="match status" value="1"/>
</dbReference>
<dbReference type="InterPro" id="IPR034193">
    <property type="entry name" value="PCSK9_ProteinaseK-like"/>
</dbReference>
<dbReference type="OrthoDB" id="2443532at2759"/>
<dbReference type="InterPro" id="IPR023828">
    <property type="entry name" value="Peptidase_S8_Ser-AS"/>
</dbReference>
<dbReference type="PANTHER" id="PTHR43806">
    <property type="entry name" value="PEPTIDASE S8"/>
    <property type="match status" value="1"/>
</dbReference>
<dbReference type="SUPFAM" id="SSF52743">
    <property type="entry name" value="Subtilisin-like"/>
    <property type="match status" value="1"/>
</dbReference>
<gene>
    <name evidence="10" type="ORF">C2G38_2114096</name>
</gene>
<feature type="active site" description="Charge relay system" evidence="5">
    <location>
        <position position="427"/>
    </location>
</feature>
<dbReference type="InterPro" id="IPR036852">
    <property type="entry name" value="Peptidase_S8/S53_dom_sf"/>
</dbReference>
<dbReference type="GO" id="GO:0005615">
    <property type="term" value="C:extracellular space"/>
    <property type="evidence" value="ECO:0007669"/>
    <property type="project" value="TreeGrafter"/>
</dbReference>
<dbReference type="AlphaFoldDB" id="A0A397UDZ6"/>
<dbReference type="PROSITE" id="PS51892">
    <property type="entry name" value="SUBTILASE"/>
    <property type="match status" value="1"/>
</dbReference>
<evidence type="ECO:0000256" key="3">
    <source>
        <dbReference type="ARBA" id="ARBA00022801"/>
    </source>
</evidence>
<evidence type="ECO:0000313" key="10">
    <source>
        <dbReference type="EMBL" id="RIB07297.1"/>
    </source>
</evidence>
<feature type="domain" description="Peptidase S8/S53" evidence="9">
    <location>
        <begin position="230"/>
        <end position="463"/>
    </location>
</feature>